<dbReference type="Gene3D" id="1.20.120.1760">
    <property type="match status" value="1"/>
</dbReference>
<gene>
    <name evidence="10" type="ORF">TRIATDRAFT_133333</name>
</gene>
<evidence type="ECO:0000256" key="8">
    <source>
        <dbReference type="RuleBase" id="RU003750"/>
    </source>
</evidence>
<dbReference type="KEGG" id="tatv:25775343"/>
<evidence type="ECO:0000256" key="2">
    <source>
        <dbReference type="ARBA" id="ARBA00022679"/>
    </source>
</evidence>
<dbReference type="PANTHER" id="PTHR15362:SF4">
    <property type="entry name" value="CDP-DIACYLGLYCEROL--INOSITOL 3-PHOSPHATIDYLTRANSFERASE"/>
    <property type="match status" value="1"/>
</dbReference>
<keyword evidence="3 9" id="KW-0812">Transmembrane</keyword>
<comment type="subcellular location">
    <subcellularLocation>
        <location evidence="1">Membrane</location>
        <topology evidence="1">Multi-pass membrane protein</topology>
    </subcellularLocation>
</comment>
<keyword evidence="6 9" id="KW-0472">Membrane</keyword>
<dbReference type="eggNOG" id="KOG3240">
    <property type="taxonomic scope" value="Eukaryota"/>
</dbReference>
<keyword evidence="4 9" id="KW-1133">Transmembrane helix</keyword>
<dbReference type="PANTHER" id="PTHR15362">
    <property type="entry name" value="PHOSPHATIDYLINOSITOL SYNTHASE"/>
    <property type="match status" value="1"/>
</dbReference>
<feature type="transmembrane region" description="Helical" evidence="9">
    <location>
        <begin position="33"/>
        <end position="57"/>
    </location>
</feature>
<evidence type="ECO:0000256" key="3">
    <source>
        <dbReference type="ARBA" id="ARBA00022692"/>
    </source>
</evidence>
<feature type="transmembrane region" description="Helical" evidence="9">
    <location>
        <begin position="167"/>
        <end position="186"/>
    </location>
</feature>
<evidence type="ECO:0000313" key="10">
    <source>
        <dbReference type="EMBL" id="EHK39420.1"/>
    </source>
</evidence>
<dbReference type="InterPro" id="IPR000462">
    <property type="entry name" value="CDP-OH_P_trans"/>
</dbReference>
<dbReference type="FunFam" id="1.20.120.1760:FF:000011">
    <property type="entry name" value="Cdp-diacylglycerol-inositol 3-phosphatidyltransferase pis"/>
    <property type="match status" value="1"/>
</dbReference>
<evidence type="ECO:0000256" key="4">
    <source>
        <dbReference type="ARBA" id="ARBA00022989"/>
    </source>
</evidence>
<evidence type="ECO:0000256" key="9">
    <source>
        <dbReference type="SAM" id="Phobius"/>
    </source>
</evidence>
<dbReference type="InterPro" id="IPR043130">
    <property type="entry name" value="CDP-OH_PTrfase_TM_dom"/>
</dbReference>
<dbReference type="GO" id="GO:0006661">
    <property type="term" value="P:phosphatidylinositol biosynthetic process"/>
    <property type="evidence" value="ECO:0007669"/>
    <property type="project" value="TreeGrafter"/>
</dbReference>
<evidence type="ECO:0000313" key="11">
    <source>
        <dbReference type="Proteomes" id="UP000005426"/>
    </source>
</evidence>
<keyword evidence="7" id="KW-1208">Phospholipid metabolism</keyword>
<dbReference type="OMA" id="FPFMALK"/>
<dbReference type="OrthoDB" id="10251079at2759"/>
<protein>
    <submittedName>
        <fullName evidence="10">Phosphatidyltransferase</fullName>
    </submittedName>
</protein>
<keyword evidence="11" id="KW-1185">Reference proteome</keyword>
<comment type="caution">
    <text evidence="10">The sequence shown here is derived from an EMBL/GenBank/DDBJ whole genome shotgun (WGS) entry which is preliminary data.</text>
</comment>
<dbReference type="STRING" id="452589.G9PC38"/>
<dbReference type="GO" id="GO:0005794">
    <property type="term" value="C:Golgi apparatus"/>
    <property type="evidence" value="ECO:0007669"/>
    <property type="project" value="TreeGrafter"/>
</dbReference>
<dbReference type="HOGENOM" id="CLU_067602_0_0_1"/>
<keyword evidence="2 8" id="KW-0808">Transferase</keyword>
<proteinExistence type="inferred from homology"/>
<accession>G9PC38</accession>
<evidence type="ECO:0000256" key="6">
    <source>
        <dbReference type="ARBA" id="ARBA00023136"/>
    </source>
</evidence>
<dbReference type="InterPro" id="IPR048254">
    <property type="entry name" value="CDP_ALCOHOL_P_TRANSF_CS"/>
</dbReference>
<comment type="similarity">
    <text evidence="8">Belongs to the CDP-alcohol phosphatidyltransferase class-I family.</text>
</comment>
<dbReference type="GO" id="GO:0016020">
    <property type="term" value="C:membrane"/>
    <property type="evidence" value="ECO:0007669"/>
    <property type="project" value="UniProtKB-SubCell"/>
</dbReference>
<keyword evidence="5" id="KW-0443">Lipid metabolism</keyword>
<dbReference type="PROSITE" id="PS00379">
    <property type="entry name" value="CDP_ALCOHOL_P_TRANSF"/>
    <property type="match status" value="1"/>
</dbReference>
<reference evidence="10 11" key="1">
    <citation type="journal article" date="2011" name="Genome Biol.">
        <title>Comparative genome sequence analysis underscores mycoparasitism as the ancestral life style of Trichoderma.</title>
        <authorList>
            <person name="Kubicek C.P."/>
            <person name="Herrera-Estrella A."/>
            <person name="Seidl-Seiboth V."/>
            <person name="Martinez D.A."/>
            <person name="Druzhinina I.S."/>
            <person name="Thon M."/>
            <person name="Zeilinger S."/>
            <person name="Casas-Flores S."/>
            <person name="Horwitz B.A."/>
            <person name="Mukherjee P.K."/>
            <person name="Mukherjee M."/>
            <person name="Kredics L."/>
            <person name="Alcaraz L.D."/>
            <person name="Aerts A."/>
            <person name="Antal Z."/>
            <person name="Atanasova L."/>
            <person name="Cervantes-Badillo M.G."/>
            <person name="Challacombe J."/>
            <person name="Chertkov O."/>
            <person name="McCluskey K."/>
            <person name="Coulpier F."/>
            <person name="Deshpande N."/>
            <person name="von Doehren H."/>
            <person name="Ebbole D.J."/>
            <person name="Esquivel-Naranjo E.U."/>
            <person name="Fekete E."/>
            <person name="Flipphi M."/>
            <person name="Glaser F."/>
            <person name="Gomez-Rodriguez E.Y."/>
            <person name="Gruber S."/>
            <person name="Han C."/>
            <person name="Henrissat B."/>
            <person name="Hermosa R."/>
            <person name="Hernandez-Onate M."/>
            <person name="Karaffa L."/>
            <person name="Kosti I."/>
            <person name="Le Crom S."/>
            <person name="Lindquist E."/>
            <person name="Lucas S."/>
            <person name="Luebeck M."/>
            <person name="Luebeck P.S."/>
            <person name="Margeot A."/>
            <person name="Metz B."/>
            <person name="Misra M."/>
            <person name="Nevalainen H."/>
            <person name="Omann M."/>
            <person name="Packer N."/>
            <person name="Perrone G."/>
            <person name="Uresti-Rivera E.E."/>
            <person name="Salamov A."/>
            <person name="Schmoll M."/>
            <person name="Seiboth B."/>
            <person name="Shapiro H."/>
            <person name="Sukno S."/>
            <person name="Tamayo-Ramos J.A."/>
            <person name="Tisch D."/>
            <person name="Wiest A."/>
            <person name="Wilkinson H.H."/>
            <person name="Zhang M."/>
            <person name="Coutinho P.M."/>
            <person name="Kenerley C.M."/>
            <person name="Monte E."/>
            <person name="Baker S.E."/>
            <person name="Grigoriev I.V."/>
        </authorList>
    </citation>
    <scope>NUCLEOTIDE SEQUENCE [LARGE SCALE GENOMIC DNA]</scope>
    <source>
        <strain evidence="11">ATCC 20476 / IMI 206040</strain>
    </source>
</reference>
<feature type="transmembrane region" description="Helical" evidence="9">
    <location>
        <begin position="104"/>
        <end position="126"/>
    </location>
</feature>
<evidence type="ECO:0000256" key="5">
    <source>
        <dbReference type="ARBA" id="ARBA00023098"/>
    </source>
</evidence>
<evidence type="ECO:0000256" key="1">
    <source>
        <dbReference type="ARBA" id="ARBA00004141"/>
    </source>
</evidence>
<dbReference type="GO" id="GO:0003881">
    <property type="term" value="F:CDP-diacylglycerol-inositol 3-phosphatidyltransferase activity"/>
    <property type="evidence" value="ECO:0007669"/>
    <property type="project" value="TreeGrafter"/>
</dbReference>
<dbReference type="GeneID" id="25775343"/>
<name>G9PC38_HYPAI</name>
<dbReference type="Pfam" id="PF01066">
    <property type="entry name" value="CDP-OH_P_transf"/>
    <property type="match status" value="1"/>
</dbReference>
<dbReference type="Proteomes" id="UP000005426">
    <property type="component" value="Unassembled WGS sequence"/>
</dbReference>
<evidence type="ECO:0000256" key="7">
    <source>
        <dbReference type="ARBA" id="ARBA00023264"/>
    </source>
</evidence>
<sequence length="287" mass="32395">MHLMPPQRALAQRGQRGLDDSGHDAERRPENIFLFWPNIIEYIRVILAISSLYYMPLHPRTCSLLYAISCLLDALDGYAARILNQGTQFGAVLDMVTDRCTTSCLLVFLATAIPRWALVFQGLIALDFASHYMHMYASLVVGGAGSSHKNIDRSQGWLMKVYYSNKIVLFSLCAFNELFFIACYLLSFSSPVIPLYLNADIDGHGPLHPKVEVDTSLLAKMFPDPFSSAALELARSNKIDKYWPNVIATGCFPFMALKQVINVIQLVQASQRLARVDVQRRREMKQR</sequence>
<dbReference type="EMBL" id="ABDG02000029">
    <property type="protein sequence ID" value="EHK39420.1"/>
    <property type="molecule type" value="Genomic_DNA"/>
</dbReference>
<dbReference type="AlphaFoldDB" id="G9PC38"/>
<organism evidence="10 11">
    <name type="scientific">Hypocrea atroviridis (strain ATCC 20476 / IMI 206040)</name>
    <name type="common">Trichoderma atroviride</name>
    <dbReference type="NCBI Taxonomy" id="452589"/>
    <lineage>
        <taxon>Eukaryota</taxon>
        <taxon>Fungi</taxon>
        <taxon>Dikarya</taxon>
        <taxon>Ascomycota</taxon>
        <taxon>Pezizomycotina</taxon>
        <taxon>Sordariomycetes</taxon>
        <taxon>Hypocreomycetidae</taxon>
        <taxon>Hypocreales</taxon>
        <taxon>Hypocreaceae</taxon>
        <taxon>Trichoderma</taxon>
    </lineage>
</organism>